<dbReference type="InterPro" id="IPR045592">
    <property type="entry name" value="DUF6461"/>
</dbReference>
<dbReference type="Proteomes" id="UP001052655">
    <property type="component" value="Unassembled WGS sequence"/>
</dbReference>
<comment type="caution">
    <text evidence="2">The sequence shown here is derived from an EMBL/GenBank/DDBJ whole genome shotgun (WGS) entry which is preliminary data.</text>
</comment>
<proteinExistence type="predicted"/>
<keyword evidence="3" id="KW-1185">Reference proteome</keyword>
<feature type="region of interest" description="Disordered" evidence="1">
    <location>
        <begin position="186"/>
        <end position="226"/>
    </location>
</feature>
<dbReference type="RefSeq" id="WP_190078360.1">
    <property type="nucleotide sequence ID" value="NZ_BMTC01000036.1"/>
</dbReference>
<dbReference type="EMBL" id="BNDX01000013">
    <property type="protein sequence ID" value="GHI33324.1"/>
    <property type="molecule type" value="Genomic_DNA"/>
</dbReference>
<dbReference type="Pfam" id="PF20062">
    <property type="entry name" value="DUF6461"/>
    <property type="match status" value="1"/>
</dbReference>
<name>A0ABQ3Q7U8_9ACTN</name>
<protein>
    <submittedName>
        <fullName evidence="2">Uncharacterized protein</fullName>
    </submittedName>
</protein>
<organism evidence="2 3">
    <name type="scientific">Streptomyces daghestanicus</name>
    <dbReference type="NCBI Taxonomy" id="66885"/>
    <lineage>
        <taxon>Bacteria</taxon>
        <taxon>Bacillati</taxon>
        <taxon>Actinomycetota</taxon>
        <taxon>Actinomycetes</taxon>
        <taxon>Kitasatosporales</taxon>
        <taxon>Streptomycetaceae</taxon>
        <taxon>Streptomyces</taxon>
    </lineage>
</organism>
<gene>
    <name evidence="2" type="ORF">Sdagh_50540</name>
</gene>
<reference evidence="2" key="1">
    <citation type="submission" date="2024-05" db="EMBL/GenBank/DDBJ databases">
        <title>Whole genome shotgun sequence of Streptomyces daghestanicus NBRC 12762.</title>
        <authorList>
            <person name="Komaki H."/>
            <person name="Tamura T."/>
        </authorList>
    </citation>
    <scope>NUCLEOTIDE SEQUENCE</scope>
    <source>
        <strain evidence="2">NBRC 12762</strain>
    </source>
</reference>
<accession>A0ABQ3Q7U8</accession>
<feature type="compositionally biased region" description="Basic and acidic residues" evidence="1">
    <location>
        <begin position="186"/>
        <end position="195"/>
    </location>
</feature>
<evidence type="ECO:0000256" key="1">
    <source>
        <dbReference type="SAM" id="MobiDB-lite"/>
    </source>
</evidence>
<evidence type="ECO:0000313" key="2">
    <source>
        <dbReference type="EMBL" id="GHI33324.1"/>
    </source>
</evidence>
<evidence type="ECO:0000313" key="3">
    <source>
        <dbReference type="Proteomes" id="UP001052655"/>
    </source>
</evidence>
<sequence>MADGHKWEWFTDPGLPIWCITLTEYLTPDAVLRRYGADPGTARMLGHDEASDLYDRALRGGTVVRVGTAGAWAFGYEDIGQAGSRSGPLAALSRGTQTLSVLRGGDGTNRLAHWRDGQCREAFELGTAGRKPQGNHYFWDLVHAAGQTTPRATGLLLALRAITHHTGVVLSKKTLRGPLLTAHLAEEDRAPDPAPRHSPVPNIDTSALGRALGAVRPSPPSDRHRH</sequence>